<feature type="domain" description="RNA polymerase sigma-70 region 2" evidence="6">
    <location>
        <begin position="22"/>
        <end position="88"/>
    </location>
</feature>
<organism evidence="8 9">
    <name type="scientific">Candidatus Gottesmanbacteria bacterium GW2011_GWB1_43_11</name>
    <dbReference type="NCBI Taxonomy" id="1618446"/>
    <lineage>
        <taxon>Bacteria</taxon>
        <taxon>Candidatus Gottesmaniibacteriota</taxon>
    </lineage>
</organism>
<evidence type="ECO:0000256" key="1">
    <source>
        <dbReference type="ARBA" id="ARBA00010641"/>
    </source>
</evidence>
<comment type="similarity">
    <text evidence="1">Belongs to the sigma-70 factor family. ECF subfamily.</text>
</comment>
<dbReference type="Proteomes" id="UP000034050">
    <property type="component" value="Unassembled WGS sequence"/>
</dbReference>
<dbReference type="GO" id="GO:0016987">
    <property type="term" value="F:sigma factor activity"/>
    <property type="evidence" value="ECO:0007669"/>
    <property type="project" value="UniProtKB-KW"/>
</dbReference>
<dbReference type="InterPro" id="IPR013324">
    <property type="entry name" value="RNA_pol_sigma_r3/r4-like"/>
</dbReference>
<keyword evidence="4" id="KW-0238">DNA-binding</keyword>
<proteinExistence type="inferred from homology"/>
<dbReference type="GO" id="GO:0006352">
    <property type="term" value="P:DNA-templated transcription initiation"/>
    <property type="evidence" value="ECO:0007669"/>
    <property type="project" value="InterPro"/>
</dbReference>
<dbReference type="InterPro" id="IPR013249">
    <property type="entry name" value="RNA_pol_sigma70_r4_t2"/>
</dbReference>
<dbReference type="Gene3D" id="1.10.10.10">
    <property type="entry name" value="Winged helix-like DNA-binding domain superfamily/Winged helix DNA-binding domain"/>
    <property type="match status" value="1"/>
</dbReference>
<dbReference type="InterPro" id="IPR014284">
    <property type="entry name" value="RNA_pol_sigma-70_dom"/>
</dbReference>
<evidence type="ECO:0000256" key="4">
    <source>
        <dbReference type="ARBA" id="ARBA00023125"/>
    </source>
</evidence>
<name>A0A0G1FHY4_9BACT</name>
<gene>
    <name evidence="8" type="ORF">UV61_C0010G0019</name>
</gene>
<evidence type="ECO:0000256" key="5">
    <source>
        <dbReference type="ARBA" id="ARBA00023163"/>
    </source>
</evidence>
<dbReference type="Pfam" id="PF08281">
    <property type="entry name" value="Sigma70_r4_2"/>
    <property type="match status" value="1"/>
</dbReference>
<feature type="domain" description="RNA polymerase sigma factor 70 region 4 type 2" evidence="7">
    <location>
        <begin position="122"/>
        <end position="173"/>
    </location>
</feature>
<keyword evidence="2" id="KW-0805">Transcription regulation</keyword>
<dbReference type="InterPro" id="IPR036388">
    <property type="entry name" value="WH-like_DNA-bd_sf"/>
</dbReference>
<sequence>MSEDTELLHRLLHRDKGAVREFYQKYSMRLINFIRKRIASEQDTEEIAQDTLFAFLEGARDFTGRCSLNTYLCSIANNKIVDFYRKRRLKRIVFSQLPEGLEPLISELADPQKIFDNTLLKQKIKQVFNKLTPHYAQTLKLKYVEGRSVAEIAEMLSISFKSAESVLFRARKAFVKLYIEG</sequence>
<dbReference type="Pfam" id="PF04542">
    <property type="entry name" value="Sigma70_r2"/>
    <property type="match status" value="1"/>
</dbReference>
<dbReference type="CDD" id="cd06171">
    <property type="entry name" value="Sigma70_r4"/>
    <property type="match status" value="1"/>
</dbReference>
<dbReference type="EMBL" id="LCFD01000010">
    <property type="protein sequence ID" value="KKS86468.1"/>
    <property type="molecule type" value="Genomic_DNA"/>
</dbReference>
<dbReference type="NCBIfam" id="TIGR02937">
    <property type="entry name" value="sigma70-ECF"/>
    <property type="match status" value="1"/>
</dbReference>
<accession>A0A0G1FHY4</accession>
<dbReference type="SUPFAM" id="SSF88659">
    <property type="entry name" value="Sigma3 and sigma4 domains of RNA polymerase sigma factors"/>
    <property type="match status" value="1"/>
</dbReference>
<dbReference type="Gene3D" id="1.10.1740.10">
    <property type="match status" value="1"/>
</dbReference>
<dbReference type="PANTHER" id="PTHR43133">
    <property type="entry name" value="RNA POLYMERASE ECF-TYPE SIGMA FACTO"/>
    <property type="match status" value="1"/>
</dbReference>
<evidence type="ECO:0000259" key="6">
    <source>
        <dbReference type="Pfam" id="PF04542"/>
    </source>
</evidence>
<evidence type="ECO:0000259" key="7">
    <source>
        <dbReference type="Pfam" id="PF08281"/>
    </source>
</evidence>
<keyword evidence="3" id="KW-0731">Sigma factor</keyword>
<evidence type="ECO:0000313" key="8">
    <source>
        <dbReference type="EMBL" id="KKS86468.1"/>
    </source>
</evidence>
<evidence type="ECO:0000256" key="3">
    <source>
        <dbReference type="ARBA" id="ARBA00023082"/>
    </source>
</evidence>
<dbReference type="SUPFAM" id="SSF88946">
    <property type="entry name" value="Sigma2 domain of RNA polymerase sigma factors"/>
    <property type="match status" value="1"/>
</dbReference>
<dbReference type="InterPro" id="IPR013325">
    <property type="entry name" value="RNA_pol_sigma_r2"/>
</dbReference>
<protein>
    <submittedName>
        <fullName evidence="8">RNA polymerase ECF-like protein sigma factor</fullName>
    </submittedName>
</protein>
<evidence type="ECO:0000256" key="2">
    <source>
        <dbReference type="ARBA" id="ARBA00023015"/>
    </source>
</evidence>
<dbReference type="GO" id="GO:0003677">
    <property type="term" value="F:DNA binding"/>
    <property type="evidence" value="ECO:0007669"/>
    <property type="project" value="UniProtKB-KW"/>
</dbReference>
<keyword evidence="5" id="KW-0804">Transcription</keyword>
<evidence type="ECO:0000313" key="9">
    <source>
        <dbReference type="Proteomes" id="UP000034050"/>
    </source>
</evidence>
<dbReference type="STRING" id="1618446.UV61_C0010G0019"/>
<dbReference type="PANTHER" id="PTHR43133:SF8">
    <property type="entry name" value="RNA POLYMERASE SIGMA FACTOR HI_1459-RELATED"/>
    <property type="match status" value="1"/>
</dbReference>
<reference evidence="8 9" key="1">
    <citation type="journal article" date="2015" name="Nature">
        <title>rRNA introns, odd ribosomes, and small enigmatic genomes across a large radiation of phyla.</title>
        <authorList>
            <person name="Brown C.T."/>
            <person name="Hug L.A."/>
            <person name="Thomas B.C."/>
            <person name="Sharon I."/>
            <person name="Castelle C.J."/>
            <person name="Singh A."/>
            <person name="Wilkins M.J."/>
            <person name="Williams K.H."/>
            <person name="Banfield J.F."/>
        </authorList>
    </citation>
    <scope>NUCLEOTIDE SEQUENCE [LARGE SCALE GENOMIC DNA]</scope>
</reference>
<dbReference type="InterPro" id="IPR039425">
    <property type="entry name" value="RNA_pol_sigma-70-like"/>
</dbReference>
<comment type="caution">
    <text evidence="8">The sequence shown here is derived from an EMBL/GenBank/DDBJ whole genome shotgun (WGS) entry which is preliminary data.</text>
</comment>
<dbReference type="InterPro" id="IPR007627">
    <property type="entry name" value="RNA_pol_sigma70_r2"/>
</dbReference>
<dbReference type="AlphaFoldDB" id="A0A0G1FHY4"/>